<dbReference type="InterPro" id="IPR029044">
    <property type="entry name" value="Nucleotide-diphossugar_trans"/>
</dbReference>
<dbReference type="GO" id="GO:0008879">
    <property type="term" value="F:glucose-1-phosphate thymidylyltransferase activity"/>
    <property type="evidence" value="ECO:0007669"/>
    <property type="project" value="UniProtKB-EC"/>
</dbReference>
<reference evidence="12 13" key="1">
    <citation type="journal article" date="2003" name="Int. J. Syst. Evol. Microbiol.">
        <title>Virgibacillus carmonensis sp. nov., Virgibacillus necropolis sp. nov. and Virgibacillus picturae sp. nov., three novel species isolated from deteriorated mural paintings, transfer of the species of the genus salibacillus to Virgibacillus, as Virgibacillus marismortui comb. nov. and Virgibacillus salexigens comb. nov., and emended description of the genus Virgibacillus.</title>
        <authorList>
            <person name="Heyrman J."/>
            <person name="Logan N.A."/>
            <person name="Busse H.J."/>
            <person name="Balcaen A."/>
            <person name="Lebbe L."/>
            <person name="Rodriguez-Diaz M."/>
            <person name="Swings J."/>
            <person name="De Vos P."/>
        </authorList>
    </citation>
    <scope>NUCLEOTIDE SEQUENCE [LARGE SCALE GENOMIC DNA]</scope>
    <source>
        <strain evidence="12 13">LMG 19488</strain>
    </source>
</reference>
<dbReference type="SUPFAM" id="SSF53448">
    <property type="entry name" value="Nucleotide-diphospho-sugar transferases"/>
    <property type="match status" value="1"/>
</dbReference>
<dbReference type="PANTHER" id="PTHR43532">
    <property type="entry name" value="GLUCOSE-1-PHOSPHATE THYMIDYLYLTRANSFERASE"/>
    <property type="match status" value="1"/>
</dbReference>
<dbReference type="InterPro" id="IPR005835">
    <property type="entry name" value="NTP_transferase_dom"/>
</dbReference>
<evidence type="ECO:0000256" key="8">
    <source>
        <dbReference type="ARBA" id="ARBA00022842"/>
    </source>
</evidence>
<evidence type="ECO:0000313" key="12">
    <source>
        <dbReference type="EMBL" id="ASN04618.1"/>
    </source>
</evidence>
<protein>
    <recommendedName>
        <fullName evidence="4 10">Glucose-1-phosphate thymidylyltransferase</fullName>
        <ecNumber evidence="3 10">2.7.7.24</ecNumber>
    </recommendedName>
</protein>
<comment type="function">
    <text evidence="10">Catalyzes the formation of dTDP-glucose, from dTTP and glucose 1-phosphate, as well as its pyrophosphorolysis.</text>
</comment>
<organism evidence="12 13">
    <name type="scientific">Virgibacillus necropolis</name>
    <dbReference type="NCBI Taxonomy" id="163877"/>
    <lineage>
        <taxon>Bacteria</taxon>
        <taxon>Bacillati</taxon>
        <taxon>Bacillota</taxon>
        <taxon>Bacilli</taxon>
        <taxon>Bacillales</taxon>
        <taxon>Bacillaceae</taxon>
        <taxon>Virgibacillus</taxon>
    </lineage>
</organism>
<comment type="cofactor">
    <cofactor evidence="1">
        <name>Mg(2+)</name>
        <dbReference type="ChEBI" id="CHEBI:18420"/>
    </cofactor>
</comment>
<dbReference type="NCBIfam" id="TIGR01207">
    <property type="entry name" value="rmlA"/>
    <property type="match status" value="1"/>
</dbReference>
<comment type="catalytic activity">
    <reaction evidence="9 10">
        <text>dTTP + alpha-D-glucose 1-phosphate + H(+) = dTDP-alpha-D-glucose + diphosphate</text>
        <dbReference type="Rhea" id="RHEA:15225"/>
        <dbReference type="ChEBI" id="CHEBI:15378"/>
        <dbReference type="ChEBI" id="CHEBI:33019"/>
        <dbReference type="ChEBI" id="CHEBI:37568"/>
        <dbReference type="ChEBI" id="CHEBI:57477"/>
        <dbReference type="ChEBI" id="CHEBI:58601"/>
        <dbReference type="EC" id="2.7.7.24"/>
    </reaction>
</comment>
<gene>
    <name evidence="12" type="primary">rfbA</name>
    <name evidence="12" type="ORF">CFK40_06105</name>
</gene>
<sequence length="310" mass="35327">MKGIILAGGSGSRLAPSTNSINKHLLAVYDKPMIYYPLSVLMLAGIKEIMIISTESDKQRFEDLLGDGSSFGISLTYREQVNPNGIPEALIIGEKFIGKDDVTLILGDNIFYGQGFTNILRNAIQNHNDATIFGYRVKDPKRFGVVEFDQHQKVVSLEEKPIEPKSDFAVTGLYIYDNKSIKIAKKLNFSERGELEITDVNKEYLKRDQLNVQLLGRGFAWMDAGTHESLYEASEFVRNIQQRQGFKLACLEEIAFYMGYMTRESLYEKGKSMEKNDYGQYLMEIANRKHTQQYWDSIDRNPVLGLVENE</sequence>
<evidence type="ECO:0000256" key="6">
    <source>
        <dbReference type="ARBA" id="ARBA00022695"/>
    </source>
</evidence>
<dbReference type="RefSeq" id="WP_089531469.1">
    <property type="nucleotide sequence ID" value="NZ_CP022437.1"/>
</dbReference>
<keyword evidence="8 10" id="KW-0460">Magnesium</keyword>
<dbReference type="PANTHER" id="PTHR43532:SF1">
    <property type="entry name" value="GLUCOSE-1-PHOSPHATE THYMIDYLYLTRANSFERASE 1"/>
    <property type="match status" value="1"/>
</dbReference>
<evidence type="ECO:0000256" key="10">
    <source>
        <dbReference type="RuleBase" id="RU003706"/>
    </source>
</evidence>
<evidence type="ECO:0000256" key="9">
    <source>
        <dbReference type="ARBA" id="ARBA00049336"/>
    </source>
</evidence>
<proteinExistence type="inferred from homology"/>
<comment type="similarity">
    <text evidence="2 10">Belongs to the glucose-1-phosphate thymidylyltransferase family.</text>
</comment>
<dbReference type="InterPro" id="IPR005907">
    <property type="entry name" value="G1P_thy_trans_s"/>
</dbReference>
<keyword evidence="7 10" id="KW-0479">Metal-binding</keyword>
<evidence type="ECO:0000256" key="5">
    <source>
        <dbReference type="ARBA" id="ARBA00022679"/>
    </source>
</evidence>
<keyword evidence="5 10" id="KW-0808">Transferase</keyword>
<accession>A0A221MAD0</accession>
<dbReference type="FunFam" id="3.90.550.10:FF:000023">
    <property type="entry name" value="Glucose-1-phosphate thymidylyltransferase"/>
    <property type="match status" value="1"/>
</dbReference>
<dbReference type="CDD" id="cd02538">
    <property type="entry name" value="G1P_TT_short"/>
    <property type="match status" value="1"/>
</dbReference>
<dbReference type="Pfam" id="PF00483">
    <property type="entry name" value="NTP_transferase"/>
    <property type="match status" value="1"/>
</dbReference>
<dbReference type="Proteomes" id="UP000204391">
    <property type="component" value="Chromosome"/>
</dbReference>
<evidence type="ECO:0000259" key="11">
    <source>
        <dbReference type="Pfam" id="PF00483"/>
    </source>
</evidence>
<dbReference type="OrthoDB" id="9803871at2"/>
<dbReference type="Gene3D" id="3.90.550.10">
    <property type="entry name" value="Spore Coat Polysaccharide Biosynthesis Protein SpsA, Chain A"/>
    <property type="match status" value="1"/>
</dbReference>
<dbReference type="GO" id="GO:0046872">
    <property type="term" value="F:metal ion binding"/>
    <property type="evidence" value="ECO:0007669"/>
    <property type="project" value="UniProtKB-KW"/>
</dbReference>
<name>A0A221MAD0_9BACI</name>
<evidence type="ECO:0000256" key="4">
    <source>
        <dbReference type="ARBA" id="ARBA00017654"/>
    </source>
</evidence>
<evidence type="ECO:0000256" key="1">
    <source>
        <dbReference type="ARBA" id="ARBA00001946"/>
    </source>
</evidence>
<dbReference type="KEGG" id="vne:CFK40_06105"/>
<keyword evidence="13" id="KW-1185">Reference proteome</keyword>
<evidence type="ECO:0000256" key="7">
    <source>
        <dbReference type="ARBA" id="ARBA00022723"/>
    </source>
</evidence>
<dbReference type="EMBL" id="CP022437">
    <property type="protein sequence ID" value="ASN04618.1"/>
    <property type="molecule type" value="Genomic_DNA"/>
</dbReference>
<evidence type="ECO:0000256" key="3">
    <source>
        <dbReference type="ARBA" id="ARBA00012461"/>
    </source>
</evidence>
<dbReference type="AlphaFoldDB" id="A0A221MAD0"/>
<evidence type="ECO:0000313" key="13">
    <source>
        <dbReference type="Proteomes" id="UP000204391"/>
    </source>
</evidence>
<feature type="domain" description="Nucleotidyl transferase" evidence="11">
    <location>
        <begin position="2"/>
        <end position="238"/>
    </location>
</feature>
<evidence type="ECO:0000256" key="2">
    <source>
        <dbReference type="ARBA" id="ARBA00010480"/>
    </source>
</evidence>
<dbReference type="EC" id="2.7.7.24" evidence="3 10"/>
<keyword evidence="6 10" id="KW-0548">Nucleotidyltransferase</keyword>